<keyword evidence="4" id="KW-1185">Reference proteome</keyword>
<sequence>MSAVCATFDAVTFADVTASAVIAAVAEFKRLGREKFLESAGFGPATAYYLELDGELYDSKAIFGYAHGVSGDRVWRSDDFSGGDQTVARHLRELGFTVRYLRNPNWTRDEIVLACAAAEANKWKTLAQESRRAIKLSQLLQSPAIHPLEGRRADFRNPAGIERKVSDIITCHPDYKGKRTNGNRLDGEVLADFLERPAEMRALAETIKTTLLLWDESGAALPDPDLSDDMGIEEGGVLLKMHLRRERDPKLKRKKIAEAKRDGVAIACEACGFDFYRTYGARGLDYIECHHRTPLSVTGKTRTRSQDLALICSNCHRMIHRTARWLTVADLRTLVEAQRATER</sequence>
<feature type="domain" description="ScoMcrA-like N-terminal head" evidence="2">
    <location>
        <begin position="15"/>
        <end position="99"/>
    </location>
</feature>
<dbReference type="InterPro" id="IPR002711">
    <property type="entry name" value="HNH"/>
</dbReference>
<dbReference type="GO" id="GO:0008270">
    <property type="term" value="F:zinc ion binding"/>
    <property type="evidence" value="ECO:0007669"/>
    <property type="project" value="InterPro"/>
</dbReference>
<evidence type="ECO:0000313" key="3">
    <source>
        <dbReference type="EMBL" id="TMR39571.1"/>
    </source>
</evidence>
<evidence type="ECO:0000313" key="4">
    <source>
        <dbReference type="Proteomes" id="UP000306628"/>
    </source>
</evidence>
<accession>A0A5S4H4D2</accession>
<dbReference type="Proteomes" id="UP000306628">
    <property type="component" value="Unassembled WGS sequence"/>
</dbReference>
<evidence type="ECO:0000259" key="1">
    <source>
        <dbReference type="Pfam" id="PF01844"/>
    </source>
</evidence>
<comment type="caution">
    <text evidence="3">The sequence shown here is derived from an EMBL/GenBank/DDBJ whole genome shotgun (WGS) entry which is preliminary data.</text>
</comment>
<dbReference type="InterPro" id="IPR058807">
    <property type="entry name" value="ScoMcrA_N"/>
</dbReference>
<keyword evidence="3" id="KW-0255">Endonuclease</keyword>
<dbReference type="AlphaFoldDB" id="A0A5S4H4D2"/>
<dbReference type="GO" id="GO:0003676">
    <property type="term" value="F:nucleic acid binding"/>
    <property type="evidence" value="ECO:0007669"/>
    <property type="project" value="InterPro"/>
</dbReference>
<reference evidence="3 4" key="1">
    <citation type="submission" date="2019-05" db="EMBL/GenBank/DDBJ databases">
        <title>Draft genome sequence of Nonomuraea zeae DSM 100528.</title>
        <authorList>
            <person name="Saricaoglu S."/>
            <person name="Isik K."/>
        </authorList>
    </citation>
    <scope>NUCLEOTIDE SEQUENCE [LARGE SCALE GENOMIC DNA]</scope>
    <source>
        <strain evidence="3 4">DSM 100528</strain>
    </source>
</reference>
<dbReference type="GO" id="GO:0004519">
    <property type="term" value="F:endonuclease activity"/>
    <property type="evidence" value="ECO:0007669"/>
    <property type="project" value="UniProtKB-KW"/>
</dbReference>
<dbReference type="Pfam" id="PF01844">
    <property type="entry name" value="HNH"/>
    <property type="match status" value="1"/>
</dbReference>
<keyword evidence="3" id="KW-0540">Nuclease</keyword>
<dbReference type="EMBL" id="VCKX01000002">
    <property type="protein sequence ID" value="TMR39571.1"/>
    <property type="molecule type" value="Genomic_DNA"/>
</dbReference>
<protein>
    <submittedName>
        <fullName evidence="3">HNH endonuclease</fullName>
    </submittedName>
</protein>
<gene>
    <name evidence="3" type="ORF">ETD85_00735</name>
</gene>
<organism evidence="3 4">
    <name type="scientific">Nonomuraea zeae</name>
    <dbReference type="NCBI Taxonomy" id="1642303"/>
    <lineage>
        <taxon>Bacteria</taxon>
        <taxon>Bacillati</taxon>
        <taxon>Actinomycetota</taxon>
        <taxon>Actinomycetes</taxon>
        <taxon>Streptosporangiales</taxon>
        <taxon>Streptosporangiaceae</taxon>
        <taxon>Nonomuraea</taxon>
    </lineage>
</organism>
<proteinExistence type="predicted"/>
<keyword evidence="3" id="KW-0378">Hydrolase</keyword>
<evidence type="ECO:0000259" key="2">
    <source>
        <dbReference type="Pfam" id="PF26345"/>
    </source>
</evidence>
<dbReference type="Pfam" id="PF26345">
    <property type="entry name" value="ScoMcrA_N"/>
    <property type="match status" value="1"/>
</dbReference>
<dbReference type="OrthoDB" id="9802640at2"/>
<feature type="domain" description="HNH" evidence="1">
    <location>
        <begin position="268"/>
        <end position="321"/>
    </location>
</feature>
<name>A0A5S4H4D2_9ACTN</name>